<dbReference type="EMBL" id="JABCRI010000003">
    <property type="protein sequence ID" value="KAF8409740.1"/>
    <property type="molecule type" value="Genomic_DNA"/>
</dbReference>
<protein>
    <recommendedName>
        <fullName evidence="2">Nudix hydrolase domain-containing protein</fullName>
    </recommendedName>
</protein>
<comment type="caution">
    <text evidence="3">The sequence shown here is derived from an EMBL/GenBank/DDBJ whole genome shotgun (WGS) entry which is preliminary data.</text>
</comment>
<dbReference type="OrthoDB" id="447842at2759"/>
<dbReference type="InterPro" id="IPR020084">
    <property type="entry name" value="NUDIX_hydrolase_CS"/>
</dbReference>
<dbReference type="AlphaFoldDB" id="A0A834ZQ13"/>
<keyword evidence="4" id="KW-1185">Reference proteome</keyword>
<dbReference type="SUPFAM" id="SSF55811">
    <property type="entry name" value="Nudix"/>
    <property type="match status" value="1"/>
</dbReference>
<dbReference type="GO" id="GO:0047631">
    <property type="term" value="F:ADP-ribose diphosphatase activity"/>
    <property type="evidence" value="ECO:0007669"/>
    <property type="project" value="TreeGrafter"/>
</dbReference>
<evidence type="ECO:0000313" key="3">
    <source>
        <dbReference type="EMBL" id="KAF8409740.1"/>
    </source>
</evidence>
<dbReference type="PANTHER" id="PTHR13994:SF29">
    <property type="entry name" value="NUDIX HYDROLASE 2"/>
    <property type="match status" value="1"/>
</dbReference>
<keyword evidence="1" id="KW-0378">Hydrolase</keyword>
<dbReference type="Gene3D" id="3.90.79.10">
    <property type="entry name" value="Nucleoside Triphosphate Pyrophosphohydrolase"/>
    <property type="match status" value="1"/>
</dbReference>
<proteinExistence type="predicted"/>
<dbReference type="Proteomes" id="UP000655225">
    <property type="component" value="Unassembled WGS sequence"/>
</dbReference>
<dbReference type="InterPro" id="IPR003293">
    <property type="entry name" value="Nudix_hydrolase6-like"/>
</dbReference>
<dbReference type="Pfam" id="PF00293">
    <property type="entry name" value="NUDIX"/>
    <property type="match status" value="1"/>
</dbReference>
<evidence type="ECO:0000313" key="4">
    <source>
        <dbReference type="Proteomes" id="UP000655225"/>
    </source>
</evidence>
<organism evidence="3 4">
    <name type="scientific">Tetracentron sinense</name>
    <name type="common">Spur-leaf</name>
    <dbReference type="NCBI Taxonomy" id="13715"/>
    <lineage>
        <taxon>Eukaryota</taxon>
        <taxon>Viridiplantae</taxon>
        <taxon>Streptophyta</taxon>
        <taxon>Embryophyta</taxon>
        <taxon>Tracheophyta</taxon>
        <taxon>Spermatophyta</taxon>
        <taxon>Magnoliopsida</taxon>
        <taxon>Trochodendrales</taxon>
        <taxon>Trochodendraceae</taxon>
        <taxon>Tetracentron</taxon>
    </lineage>
</organism>
<dbReference type="PANTHER" id="PTHR13994">
    <property type="entry name" value="NUDIX HYDROLASE RELATED"/>
    <property type="match status" value="1"/>
</dbReference>
<dbReference type="GO" id="GO:0035529">
    <property type="term" value="F:NADH pyrophosphatase activity"/>
    <property type="evidence" value="ECO:0007669"/>
    <property type="project" value="TreeGrafter"/>
</dbReference>
<dbReference type="PROSITE" id="PS51462">
    <property type="entry name" value="NUDIX"/>
    <property type="match status" value="1"/>
</dbReference>
<evidence type="ECO:0000256" key="1">
    <source>
        <dbReference type="ARBA" id="ARBA00022801"/>
    </source>
</evidence>
<evidence type="ECO:0000259" key="2">
    <source>
        <dbReference type="PROSITE" id="PS51462"/>
    </source>
</evidence>
<name>A0A834ZQ13_TETSI</name>
<feature type="domain" description="Nudix hydrolase" evidence="2">
    <location>
        <begin position="1"/>
        <end position="130"/>
    </location>
</feature>
<dbReference type="GO" id="GO:0051287">
    <property type="term" value="F:NAD binding"/>
    <property type="evidence" value="ECO:0007669"/>
    <property type="project" value="TreeGrafter"/>
</dbReference>
<reference evidence="3 4" key="1">
    <citation type="submission" date="2020-04" db="EMBL/GenBank/DDBJ databases">
        <title>Plant Genome Project.</title>
        <authorList>
            <person name="Zhang R.-G."/>
        </authorList>
    </citation>
    <scope>NUCLEOTIDE SEQUENCE [LARGE SCALE GENOMIC DNA]</scope>
    <source>
        <strain evidence="3">YNK0</strain>
        <tissue evidence="3">Leaf</tissue>
    </source>
</reference>
<dbReference type="OMA" id="GDRICHA"/>
<sequence length="176" mass="20428">MVVQEKIGQFQGLDFWKFPTGIANEGEDICMAAIREVKEETGIDTEFVEVLAFRSEALSFVNLFVCLTYRHSHKKLFEKSELFFLCMLRPLSFDIQKQELEIEAVQWMQYDEYVAQTFVQKDELLNYVMKICLAKENKDYAGFSPVSITSSFSNEKSHLYFNSRDLNKLLSSGTQP</sequence>
<dbReference type="InterPro" id="IPR015797">
    <property type="entry name" value="NUDIX_hydrolase-like_dom_sf"/>
</dbReference>
<dbReference type="PROSITE" id="PS00893">
    <property type="entry name" value="NUDIX_BOX"/>
    <property type="match status" value="1"/>
</dbReference>
<accession>A0A834ZQ13</accession>
<gene>
    <name evidence="3" type="ORF">HHK36_005819</name>
</gene>
<dbReference type="InterPro" id="IPR000086">
    <property type="entry name" value="NUDIX_hydrolase_dom"/>
</dbReference>